<sequence>MPAADALDLGRARMNLSAISPMFTAGLLFLAVLLLTTVRTIDSHRARYQGVPVRAVFDDVMKLGNLFKIMFDRNRAVLVAVDKNRFPALITMQRYHVTHA</sequence>
<dbReference type="EMBL" id="NPKH01000030">
    <property type="protein sequence ID" value="PAP92965.1"/>
    <property type="molecule type" value="Genomic_DNA"/>
</dbReference>
<name>A0A271KD51_9HYPH</name>
<evidence type="ECO:0000313" key="2">
    <source>
        <dbReference type="Proteomes" id="UP000215931"/>
    </source>
</evidence>
<dbReference type="Proteomes" id="UP000215931">
    <property type="component" value="Unassembled WGS sequence"/>
</dbReference>
<proteinExistence type="predicted"/>
<dbReference type="AlphaFoldDB" id="A0A271KD51"/>
<comment type="caution">
    <text evidence="1">The sequence shown here is derived from an EMBL/GenBank/DDBJ whole genome shotgun (WGS) entry which is preliminary data.</text>
</comment>
<organism evidence="1 2">
    <name type="scientific">Mesorhizobium wenxiniae</name>
    <dbReference type="NCBI Taxonomy" id="2014805"/>
    <lineage>
        <taxon>Bacteria</taxon>
        <taxon>Pseudomonadati</taxon>
        <taxon>Pseudomonadota</taxon>
        <taxon>Alphaproteobacteria</taxon>
        <taxon>Hyphomicrobiales</taxon>
        <taxon>Phyllobacteriaceae</taxon>
        <taxon>Mesorhizobium</taxon>
    </lineage>
</organism>
<evidence type="ECO:0000313" key="1">
    <source>
        <dbReference type="EMBL" id="PAP92965.1"/>
    </source>
</evidence>
<keyword evidence="2" id="KW-1185">Reference proteome</keyword>
<gene>
    <name evidence="1" type="ORF">CIT31_24575</name>
</gene>
<reference evidence="1 2" key="1">
    <citation type="submission" date="2017-08" db="EMBL/GenBank/DDBJ databases">
        <title>Mesorhizobium wenxinae sp. nov., a novel rhizobial species isolated from root nodules of chickpea (Cicer arietinum L.).</title>
        <authorList>
            <person name="Zhang J."/>
        </authorList>
    </citation>
    <scope>NUCLEOTIDE SEQUENCE [LARGE SCALE GENOMIC DNA]</scope>
    <source>
        <strain evidence="2">WYCCWR 10019</strain>
    </source>
</reference>
<protein>
    <submittedName>
        <fullName evidence="1">Uncharacterized protein</fullName>
    </submittedName>
</protein>
<accession>A0A271KD51</accession>